<comment type="caution">
    <text evidence="2">The sequence shown here is derived from an EMBL/GenBank/DDBJ whole genome shotgun (WGS) entry which is preliminary data.</text>
</comment>
<evidence type="ECO:0000313" key="2">
    <source>
        <dbReference type="EMBL" id="GBP41459.1"/>
    </source>
</evidence>
<keyword evidence="3" id="KW-1185">Reference proteome</keyword>
<proteinExistence type="predicted"/>
<dbReference type="Proteomes" id="UP000299102">
    <property type="component" value="Unassembled WGS sequence"/>
</dbReference>
<gene>
    <name evidence="2" type="ORF">EVAR_36217_1</name>
</gene>
<dbReference type="EMBL" id="BGZK01000399">
    <property type="protein sequence ID" value="GBP41459.1"/>
    <property type="molecule type" value="Genomic_DNA"/>
</dbReference>
<sequence>MNTHNWRGGGAGAAPGTDRCERCQRKSFHSLLPGRGIIPVFNSRPPAPRAARADRPLSECPIMFTTYFSKLERCYDAESRQGSENDVWECRLQIIIRLKKAVTGNNEATRREAVQRLGAKRKARKNPLPAFSD</sequence>
<evidence type="ECO:0000256" key="1">
    <source>
        <dbReference type="SAM" id="MobiDB-lite"/>
    </source>
</evidence>
<protein>
    <submittedName>
        <fullName evidence="2">Uncharacterized protein</fullName>
    </submittedName>
</protein>
<dbReference type="AlphaFoldDB" id="A0A4C1VTD4"/>
<accession>A0A4C1VTD4</accession>
<reference evidence="2 3" key="1">
    <citation type="journal article" date="2019" name="Commun. Biol.">
        <title>The bagworm genome reveals a unique fibroin gene that provides high tensile strength.</title>
        <authorList>
            <person name="Kono N."/>
            <person name="Nakamura H."/>
            <person name="Ohtoshi R."/>
            <person name="Tomita M."/>
            <person name="Numata K."/>
            <person name="Arakawa K."/>
        </authorList>
    </citation>
    <scope>NUCLEOTIDE SEQUENCE [LARGE SCALE GENOMIC DNA]</scope>
</reference>
<feature type="region of interest" description="Disordered" evidence="1">
    <location>
        <begin position="105"/>
        <end position="133"/>
    </location>
</feature>
<evidence type="ECO:0000313" key="3">
    <source>
        <dbReference type="Proteomes" id="UP000299102"/>
    </source>
</evidence>
<name>A0A4C1VTD4_EUMVA</name>
<organism evidence="2 3">
    <name type="scientific">Eumeta variegata</name>
    <name type="common">Bagworm moth</name>
    <name type="synonym">Eumeta japonica</name>
    <dbReference type="NCBI Taxonomy" id="151549"/>
    <lineage>
        <taxon>Eukaryota</taxon>
        <taxon>Metazoa</taxon>
        <taxon>Ecdysozoa</taxon>
        <taxon>Arthropoda</taxon>
        <taxon>Hexapoda</taxon>
        <taxon>Insecta</taxon>
        <taxon>Pterygota</taxon>
        <taxon>Neoptera</taxon>
        <taxon>Endopterygota</taxon>
        <taxon>Lepidoptera</taxon>
        <taxon>Glossata</taxon>
        <taxon>Ditrysia</taxon>
        <taxon>Tineoidea</taxon>
        <taxon>Psychidae</taxon>
        <taxon>Oiketicinae</taxon>
        <taxon>Eumeta</taxon>
    </lineage>
</organism>